<dbReference type="SUPFAM" id="SSF81383">
    <property type="entry name" value="F-box domain"/>
    <property type="match status" value="1"/>
</dbReference>
<evidence type="ECO:0000313" key="4">
    <source>
        <dbReference type="Proteomes" id="UP000631114"/>
    </source>
</evidence>
<dbReference type="SUPFAM" id="SSF50965">
    <property type="entry name" value="Galactose oxidase, central domain"/>
    <property type="match status" value="1"/>
</dbReference>
<name>A0A835H942_9MAGN</name>
<dbReference type="PANTHER" id="PTHR31672">
    <property type="entry name" value="BNACNNG10540D PROTEIN"/>
    <property type="match status" value="1"/>
</dbReference>
<evidence type="ECO:0000313" key="3">
    <source>
        <dbReference type="EMBL" id="KAF9593868.1"/>
    </source>
</evidence>
<dbReference type="OrthoDB" id="1939210at2759"/>
<feature type="domain" description="F-box" evidence="2">
    <location>
        <begin position="304"/>
        <end position="343"/>
    </location>
</feature>
<gene>
    <name evidence="3" type="ORF">IFM89_025659</name>
</gene>
<dbReference type="InterPro" id="IPR050796">
    <property type="entry name" value="SCF_F-box_component"/>
</dbReference>
<dbReference type="Pfam" id="PF03478">
    <property type="entry name" value="Beta-prop_KIB1-4"/>
    <property type="match status" value="1"/>
</dbReference>
<keyword evidence="1" id="KW-0732">Signal</keyword>
<dbReference type="Gene3D" id="1.20.1280.50">
    <property type="match status" value="1"/>
</dbReference>
<dbReference type="Proteomes" id="UP000631114">
    <property type="component" value="Unassembled WGS sequence"/>
</dbReference>
<evidence type="ECO:0000256" key="1">
    <source>
        <dbReference type="SAM" id="SignalP"/>
    </source>
</evidence>
<dbReference type="EMBL" id="JADFTS010000008">
    <property type="protein sequence ID" value="KAF9593868.1"/>
    <property type="molecule type" value="Genomic_DNA"/>
</dbReference>
<evidence type="ECO:0000259" key="2">
    <source>
        <dbReference type="SMART" id="SM00256"/>
    </source>
</evidence>
<dbReference type="PANTHER" id="PTHR31672:SF11">
    <property type="entry name" value="F-BOX PROTEIN CPR1-LIKE ISOFORM X2"/>
    <property type="match status" value="1"/>
</dbReference>
<dbReference type="InterPro" id="IPR005174">
    <property type="entry name" value="KIB1-4_b-propeller"/>
</dbReference>
<dbReference type="AlphaFoldDB" id="A0A835H942"/>
<dbReference type="CDD" id="cd22157">
    <property type="entry name" value="F-box_AtFBW1-like"/>
    <property type="match status" value="1"/>
</dbReference>
<sequence>MVGIMLHLLPSESLILQVVADFAIYITANNLPIANASLYWDKAISPTRAREIPWATISGKQFVQDSMKVFSKIMSSCLQGQQHDHSPEFKSIGREPLLDTSTTTSTLAESSSTTSKSVVLLGKGQLQPLSYTQSTRERSFGDKVQEMSVAALGYQRVVKENRDLYNMVQDLKAFGTETRSTVDHIGDDESLVVVDPLKPSKDAGKFSTLIGSLAQRLPKLDAIKIDSKLGTVVMEPNHVNVYEQIIENTKAFSLRTYKYANLVLESAQVQTAINSLALAEAMPDETCKGKKRATQCEFPMVIYFSQDIIFEILVKVPAKDLLRAKVVCKLWHSIISDPNFVNSQLAHSRSQPAEIILKIYSEELGDDYFEMLTISTQKHGIMQVEKICDMKFPSLQFPCTVSKVKASCNGLLLIFHGKHPFETLYVYNPVTRQYVALPFMTEPLGMSCNPPRCYYSWTLFYNDSVGKYVVFGTFHSRCVMLTVGDKEWSRYQNLYPCGSCLAPYSQLIYVEKKVHWLQSESETGCTINPLECFHDSVNIGATMEFTRTILPEHQCNGFHTLFEAKGSLCFASQKRYWLQIFVFEKREGNTNWNKCYSTNLESLPNLPQPIRRLNSYIFVGTRGDIDSRTTDYSDVVKIVMQHEDKLFYYDLKRLEYIALVSNEVKLHLADYNQVRLDIYPLFYASSLVKPEQDIVIA</sequence>
<accession>A0A835H942</accession>
<dbReference type="SMART" id="SM00256">
    <property type="entry name" value="FBOX"/>
    <property type="match status" value="1"/>
</dbReference>
<reference evidence="3 4" key="1">
    <citation type="submission" date="2020-10" db="EMBL/GenBank/DDBJ databases">
        <title>The Coptis chinensis genome and diversification of protoberbering-type alkaloids.</title>
        <authorList>
            <person name="Wang B."/>
            <person name="Shu S."/>
            <person name="Song C."/>
            <person name="Liu Y."/>
        </authorList>
    </citation>
    <scope>NUCLEOTIDE SEQUENCE [LARGE SCALE GENOMIC DNA]</scope>
    <source>
        <strain evidence="3">HL-2020</strain>
        <tissue evidence="3">Leaf</tissue>
    </source>
</reference>
<dbReference type="InterPro" id="IPR011043">
    <property type="entry name" value="Gal_Oxase/kelch_b-propeller"/>
</dbReference>
<feature type="signal peptide" evidence="1">
    <location>
        <begin position="1"/>
        <end position="20"/>
    </location>
</feature>
<dbReference type="Pfam" id="PF00646">
    <property type="entry name" value="F-box"/>
    <property type="match status" value="1"/>
</dbReference>
<protein>
    <recommendedName>
        <fullName evidence="2">F-box domain-containing protein</fullName>
    </recommendedName>
</protein>
<comment type="caution">
    <text evidence="3">The sequence shown here is derived from an EMBL/GenBank/DDBJ whole genome shotgun (WGS) entry which is preliminary data.</text>
</comment>
<dbReference type="InterPro" id="IPR036047">
    <property type="entry name" value="F-box-like_dom_sf"/>
</dbReference>
<keyword evidence="4" id="KW-1185">Reference proteome</keyword>
<dbReference type="InterPro" id="IPR001810">
    <property type="entry name" value="F-box_dom"/>
</dbReference>
<organism evidence="3 4">
    <name type="scientific">Coptis chinensis</name>
    <dbReference type="NCBI Taxonomy" id="261450"/>
    <lineage>
        <taxon>Eukaryota</taxon>
        <taxon>Viridiplantae</taxon>
        <taxon>Streptophyta</taxon>
        <taxon>Embryophyta</taxon>
        <taxon>Tracheophyta</taxon>
        <taxon>Spermatophyta</taxon>
        <taxon>Magnoliopsida</taxon>
        <taxon>Ranunculales</taxon>
        <taxon>Ranunculaceae</taxon>
        <taxon>Coptidoideae</taxon>
        <taxon>Coptis</taxon>
    </lineage>
</organism>
<feature type="chain" id="PRO_5032658242" description="F-box domain-containing protein" evidence="1">
    <location>
        <begin position="21"/>
        <end position="697"/>
    </location>
</feature>
<proteinExistence type="predicted"/>